<protein>
    <submittedName>
        <fullName evidence="2">Phage-related baseplate assembly protein</fullName>
    </submittedName>
</protein>
<proteinExistence type="predicted"/>
<dbReference type="Gene3D" id="2.40.50.230">
    <property type="entry name" value="Gp5 N-terminal domain"/>
    <property type="match status" value="1"/>
</dbReference>
<dbReference type="RefSeq" id="WP_053943583.1">
    <property type="nucleotide sequence ID" value="NZ_CP010401.1"/>
</dbReference>
<dbReference type="EMBL" id="CP010401">
    <property type="protein sequence ID" value="ALE02866.1"/>
    <property type="molecule type" value="Genomic_DNA"/>
</dbReference>
<dbReference type="InterPro" id="IPR037026">
    <property type="entry name" value="Vgr_OB-fold_dom_sf"/>
</dbReference>
<dbReference type="KEGG" id="banc:PU02_0052"/>
<dbReference type="AlphaFoldDB" id="A0A0M5KYZ3"/>
<name>A0A0M5KYZ3_9HYPH</name>
<gene>
    <name evidence="2" type="ORF">PU02_0052</name>
</gene>
<keyword evidence="3" id="KW-1185">Reference proteome</keyword>
<organism evidence="2 3">
    <name type="scientific">Bartonella ancashensis</name>
    <dbReference type="NCBI Taxonomy" id="1318743"/>
    <lineage>
        <taxon>Bacteria</taxon>
        <taxon>Pseudomonadati</taxon>
        <taxon>Pseudomonadota</taxon>
        <taxon>Alphaproteobacteria</taxon>
        <taxon>Hyphomicrobiales</taxon>
        <taxon>Bartonellaceae</taxon>
        <taxon>Bartonella</taxon>
    </lineage>
</organism>
<dbReference type="InterPro" id="IPR013046">
    <property type="entry name" value="GpV/Gp45"/>
</dbReference>
<reference evidence="2 3" key="1">
    <citation type="journal article" date="2015" name="Genome Announc.">
        <title>Complete Genome Sequence of Bartonella ancashensis Strain 20.00, Isolated from the Blood of a Patient with Verruga Peruana.</title>
        <authorList>
            <person name="Hang J."/>
            <person name="Mullins K.E."/>
            <person name="Clifford R.J."/>
            <person name="Onmus-Leone F."/>
            <person name="Yang Y."/>
            <person name="Jiang J."/>
            <person name="Leguia M."/>
            <person name="Kasper M.R."/>
            <person name="Maguina C."/>
            <person name="Lesho E.P."/>
            <person name="Jarman R.G."/>
            <person name="Richards A.L."/>
            <person name="Blazes D."/>
        </authorList>
    </citation>
    <scope>NUCLEOTIDE SEQUENCE [LARGE SCALE GENOMIC DNA]</scope>
    <source>
        <strain evidence="2 3">20.00</strain>
    </source>
</reference>
<evidence type="ECO:0000313" key="3">
    <source>
        <dbReference type="Proteomes" id="UP000057213"/>
    </source>
</evidence>
<evidence type="ECO:0000259" key="1">
    <source>
        <dbReference type="Pfam" id="PF04717"/>
    </source>
</evidence>
<dbReference type="InterPro" id="IPR006531">
    <property type="entry name" value="Gp5/Vgr_OB"/>
</dbReference>
<dbReference type="Gene3D" id="6.20.150.10">
    <property type="match status" value="1"/>
</dbReference>
<dbReference type="PATRIC" id="fig|1318743.3.peg.53"/>
<dbReference type="Proteomes" id="UP000057213">
    <property type="component" value="Chromosome"/>
</dbReference>
<dbReference type="OrthoDB" id="4931325at2"/>
<dbReference type="Pfam" id="PF04717">
    <property type="entry name" value="Phage_base_V"/>
    <property type="match status" value="1"/>
</dbReference>
<sequence length="213" mass="22350">MLERRDKDITDLKRRVANMVIVGKISHVDHKNARYRIQSGSVISDWLADCQVRAGKTRVYEGRDIGEQVVVVSSSGDLSQGIIVGSIHTDATQVADKGSVHKTIYPDGTVIEYDDETSTYGIHLQSEGIFSLTISDGVSIKGNGGALELTAPDGLKIISKSDLTLSADGRIALQAGSDVVINSGCLKHNGMNVGSSHIHGGVAPGGSATGGPN</sequence>
<dbReference type="STRING" id="1318743.PU02_0052"/>
<dbReference type="NCBIfam" id="TIGR01644">
    <property type="entry name" value="phage_P2_V"/>
    <property type="match status" value="1"/>
</dbReference>
<accession>A0A0M5KYZ3</accession>
<feature type="domain" description="Gp5/Type VI secretion system Vgr protein OB-fold" evidence="1">
    <location>
        <begin position="22"/>
        <end position="88"/>
    </location>
</feature>
<evidence type="ECO:0000313" key="2">
    <source>
        <dbReference type="EMBL" id="ALE02866.1"/>
    </source>
</evidence>